<dbReference type="Proteomes" id="UP000036403">
    <property type="component" value="Unassembled WGS sequence"/>
</dbReference>
<dbReference type="InterPro" id="IPR001584">
    <property type="entry name" value="Integrase_cat-core"/>
</dbReference>
<gene>
    <name evidence="3" type="ORF">RF55_10920</name>
</gene>
<sequence>MKALARSLYWWPGVDRAIEEIARNCEICNSLRNDPPKVEPHEWEAAEVPFERVHIDYAGPFMNTYFFVFVDAFSKWPFVHIVKDITAKTTILKCKKIFSEFGVPKIMVMDNGRSFRSAEFVQFLKTNGITPKYTAPYHPATNGQAERFIQTMKNSLRKMLTDPTNRNLKLEDAL</sequence>
<dbReference type="AlphaFoldDB" id="A0A0J7KGP3"/>
<protein>
    <recommendedName>
        <fullName evidence="1">RNA-directed DNA polymerase</fullName>
        <ecNumber evidence="1">2.7.7.49</ecNumber>
    </recommendedName>
</protein>
<dbReference type="PROSITE" id="PS50994">
    <property type="entry name" value="INTEGRASE"/>
    <property type="match status" value="1"/>
</dbReference>
<dbReference type="OrthoDB" id="7550831at2759"/>
<dbReference type="PANTHER" id="PTHR37984:SF13">
    <property type="entry name" value="RIBONUCLEASE H"/>
    <property type="match status" value="1"/>
</dbReference>
<dbReference type="Gene3D" id="1.10.340.70">
    <property type="match status" value="1"/>
</dbReference>
<dbReference type="InterPro" id="IPR012337">
    <property type="entry name" value="RNaseH-like_sf"/>
</dbReference>
<dbReference type="PANTHER" id="PTHR37984">
    <property type="entry name" value="PROTEIN CBG26694"/>
    <property type="match status" value="1"/>
</dbReference>
<dbReference type="Gene3D" id="3.30.420.10">
    <property type="entry name" value="Ribonuclease H-like superfamily/Ribonuclease H"/>
    <property type="match status" value="1"/>
</dbReference>
<comment type="caution">
    <text evidence="3">The sequence shown here is derived from an EMBL/GenBank/DDBJ whole genome shotgun (WGS) entry which is preliminary data.</text>
</comment>
<evidence type="ECO:0000259" key="2">
    <source>
        <dbReference type="PROSITE" id="PS50994"/>
    </source>
</evidence>
<proteinExistence type="predicted"/>
<dbReference type="InterPro" id="IPR050951">
    <property type="entry name" value="Retrovirus_Pol_polyprotein"/>
</dbReference>
<organism evidence="3 4">
    <name type="scientific">Lasius niger</name>
    <name type="common">Black garden ant</name>
    <dbReference type="NCBI Taxonomy" id="67767"/>
    <lineage>
        <taxon>Eukaryota</taxon>
        <taxon>Metazoa</taxon>
        <taxon>Ecdysozoa</taxon>
        <taxon>Arthropoda</taxon>
        <taxon>Hexapoda</taxon>
        <taxon>Insecta</taxon>
        <taxon>Pterygota</taxon>
        <taxon>Neoptera</taxon>
        <taxon>Endopterygota</taxon>
        <taxon>Hymenoptera</taxon>
        <taxon>Apocrita</taxon>
        <taxon>Aculeata</taxon>
        <taxon>Formicoidea</taxon>
        <taxon>Formicidae</taxon>
        <taxon>Formicinae</taxon>
        <taxon>Lasius</taxon>
        <taxon>Lasius</taxon>
    </lineage>
</organism>
<accession>A0A0J7KGP3</accession>
<feature type="domain" description="Integrase catalytic" evidence="2">
    <location>
        <begin position="45"/>
        <end position="174"/>
    </location>
</feature>
<dbReference type="Pfam" id="PF00665">
    <property type="entry name" value="rve"/>
    <property type="match status" value="1"/>
</dbReference>
<evidence type="ECO:0000313" key="4">
    <source>
        <dbReference type="Proteomes" id="UP000036403"/>
    </source>
</evidence>
<dbReference type="SUPFAM" id="SSF53098">
    <property type="entry name" value="Ribonuclease H-like"/>
    <property type="match status" value="1"/>
</dbReference>
<dbReference type="GO" id="GO:0003964">
    <property type="term" value="F:RNA-directed DNA polymerase activity"/>
    <property type="evidence" value="ECO:0007669"/>
    <property type="project" value="UniProtKB-EC"/>
</dbReference>
<dbReference type="GO" id="GO:0015074">
    <property type="term" value="P:DNA integration"/>
    <property type="evidence" value="ECO:0007669"/>
    <property type="project" value="InterPro"/>
</dbReference>
<dbReference type="EMBL" id="LBMM01007751">
    <property type="protein sequence ID" value="KMQ89452.1"/>
    <property type="molecule type" value="Genomic_DNA"/>
</dbReference>
<name>A0A0J7KGP3_LASNI</name>
<dbReference type="Pfam" id="PF17921">
    <property type="entry name" value="Integrase_H2C2"/>
    <property type="match status" value="1"/>
</dbReference>
<dbReference type="PaxDb" id="67767-A0A0J7KGP3"/>
<dbReference type="STRING" id="67767.A0A0J7KGP3"/>
<evidence type="ECO:0000313" key="3">
    <source>
        <dbReference type="EMBL" id="KMQ89452.1"/>
    </source>
</evidence>
<dbReference type="InterPro" id="IPR041588">
    <property type="entry name" value="Integrase_H2C2"/>
</dbReference>
<evidence type="ECO:0000256" key="1">
    <source>
        <dbReference type="ARBA" id="ARBA00012493"/>
    </source>
</evidence>
<dbReference type="GO" id="GO:0003676">
    <property type="term" value="F:nucleic acid binding"/>
    <property type="evidence" value="ECO:0007669"/>
    <property type="project" value="InterPro"/>
</dbReference>
<keyword evidence="4" id="KW-1185">Reference proteome</keyword>
<reference evidence="3 4" key="1">
    <citation type="submission" date="2015-04" db="EMBL/GenBank/DDBJ databases">
        <title>Lasius niger genome sequencing.</title>
        <authorList>
            <person name="Konorov E.A."/>
            <person name="Nikitin M.A."/>
            <person name="Kirill M.V."/>
            <person name="Chang P."/>
        </authorList>
    </citation>
    <scope>NUCLEOTIDE SEQUENCE [LARGE SCALE GENOMIC DNA]</scope>
    <source>
        <tissue evidence="3">Whole</tissue>
    </source>
</reference>
<dbReference type="EC" id="2.7.7.49" evidence="1"/>
<dbReference type="InterPro" id="IPR036397">
    <property type="entry name" value="RNaseH_sf"/>
</dbReference>